<accession>A0A518V265</accession>
<dbReference type="OrthoDB" id="2679780at2"/>
<dbReference type="Gene3D" id="3.10.450.40">
    <property type="match status" value="1"/>
</dbReference>
<keyword evidence="1" id="KW-0614">Plasmid</keyword>
<dbReference type="AlphaFoldDB" id="A0A518V265"/>
<proteinExistence type="predicted"/>
<sequence length="132" mass="14988">MTDFGNDVMIANGEIVWNGDEIVMVEGERNVLQQAYLRCMADLGESSFFPEYGSTLRGYLGKPFTKENKLAAKIAAESEVTQRLLMVGDGWIEEVLRCDVSLVKVAEQDMIFVQATVRIRGEETPQEMEWRF</sequence>
<evidence type="ECO:0000313" key="2">
    <source>
        <dbReference type="Proteomes" id="UP000319432"/>
    </source>
</evidence>
<organism evidence="1 2">
    <name type="scientific">Brevibacillus laterosporus</name>
    <name type="common">Bacillus laterosporus</name>
    <dbReference type="NCBI Taxonomy" id="1465"/>
    <lineage>
        <taxon>Bacteria</taxon>
        <taxon>Bacillati</taxon>
        <taxon>Bacillota</taxon>
        <taxon>Bacilli</taxon>
        <taxon>Bacillales</taxon>
        <taxon>Paenibacillaceae</taxon>
        <taxon>Brevibacillus</taxon>
    </lineage>
</organism>
<dbReference type="SUPFAM" id="SSF160719">
    <property type="entry name" value="gpW/gp25-like"/>
    <property type="match status" value="1"/>
</dbReference>
<dbReference type="EMBL" id="CP033462">
    <property type="protein sequence ID" value="QDX91064.1"/>
    <property type="molecule type" value="Genomic_DNA"/>
</dbReference>
<reference evidence="1 2" key="1">
    <citation type="submission" date="2018-11" db="EMBL/GenBank/DDBJ databases">
        <title>Phylogenetic determinants of toxin gene distribution in genomes of Brevibacillus laterosporus.</title>
        <authorList>
            <person name="Glare T.R."/>
            <person name="Durrant A."/>
            <person name="Berry C."/>
            <person name="Palma L."/>
            <person name="Ormskirk M."/>
            <person name="Cox M.O."/>
        </authorList>
    </citation>
    <scope>NUCLEOTIDE SEQUENCE [LARGE SCALE GENOMIC DNA]</scope>
    <source>
        <strain evidence="1 2">1821L</strain>
        <plasmid evidence="1 2">p1821L02</plasmid>
    </source>
</reference>
<gene>
    <name evidence="1" type="ORF">EEL30_00865</name>
</gene>
<name>A0A518V265_BRELA</name>
<evidence type="ECO:0000313" key="1">
    <source>
        <dbReference type="EMBL" id="QDX91064.1"/>
    </source>
</evidence>
<geneLocation type="plasmid" evidence="1 2">
    <name>p1821L02</name>
</geneLocation>
<protein>
    <submittedName>
        <fullName evidence="1">DUF2634 domain-containing protein</fullName>
    </submittedName>
</protein>
<keyword evidence="2" id="KW-1185">Reference proteome</keyword>
<dbReference type="Proteomes" id="UP000319432">
    <property type="component" value="Plasmid p1821L02"/>
</dbReference>